<dbReference type="EMBL" id="FNGS01000004">
    <property type="protein sequence ID" value="SDM10231.1"/>
    <property type="molecule type" value="Genomic_DNA"/>
</dbReference>
<reference evidence="2 3" key="1">
    <citation type="submission" date="2016-10" db="EMBL/GenBank/DDBJ databases">
        <authorList>
            <person name="de Groot N.N."/>
        </authorList>
    </citation>
    <scope>NUCLEOTIDE SEQUENCE [LARGE SCALE GENOMIC DNA]</scope>
    <source>
        <strain evidence="2 3">DSM 21668</strain>
    </source>
</reference>
<keyword evidence="1" id="KW-0812">Transmembrane</keyword>
<name>A0A1G9QHK5_9BACT</name>
<dbReference type="STRING" id="563176.SAMN04488090_2629"/>
<dbReference type="Proteomes" id="UP000198901">
    <property type="component" value="Unassembled WGS sequence"/>
</dbReference>
<keyword evidence="1" id="KW-0472">Membrane</keyword>
<proteinExistence type="predicted"/>
<gene>
    <name evidence="2" type="ORF">SAMN04488090_2629</name>
</gene>
<organism evidence="2 3">
    <name type="scientific">Siphonobacter aquaeclarae</name>
    <dbReference type="NCBI Taxonomy" id="563176"/>
    <lineage>
        <taxon>Bacteria</taxon>
        <taxon>Pseudomonadati</taxon>
        <taxon>Bacteroidota</taxon>
        <taxon>Cytophagia</taxon>
        <taxon>Cytophagales</taxon>
        <taxon>Cytophagaceae</taxon>
        <taxon>Siphonobacter</taxon>
    </lineage>
</organism>
<feature type="transmembrane region" description="Helical" evidence="1">
    <location>
        <begin position="391"/>
        <end position="418"/>
    </location>
</feature>
<evidence type="ECO:0000313" key="2">
    <source>
        <dbReference type="EMBL" id="SDM10231.1"/>
    </source>
</evidence>
<keyword evidence="1" id="KW-1133">Transmembrane helix</keyword>
<sequence length="424" mass="46601">MSRHTNLTIYPQMDRSDFVKSMLALTGTAFDYGCKSTVEDLTNLYSSPISKDAQDWFSNQYVKVYEGARTKDVSITRTLDWARQQIAKSNKHDFIWVPIEYSGDEKGTAILMWKEGEEYVQQLAQYLSWSIAEGFLIYRKPNGDYDGFLAQLAFDPQKSKPGSVVDPSSFTGLVVNADWNENILRSWRFLDGKLVNYYNPNVKNKGGRTKECITYYTQYSTMSGVSCGPSCIDVTYTLHNVAQTYCYGDYNSSDQGGYTGSGGYSPSNTGGGYTPPTTPTISPIVDYDLYKLTSDRYSWERAQFEKRLNESINAVGLGISTLDLSLSKATAIVSTLGFNANKIRVASVTGLTAGAKAVSFIGVGIGVYQVYVGFSDHDYSKNDWLTLGATALGVAAAFTPIGWFTVLVAGVSVGVSVYTTANPE</sequence>
<evidence type="ECO:0000256" key="1">
    <source>
        <dbReference type="SAM" id="Phobius"/>
    </source>
</evidence>
<evidence type="ECO:0000313" key="3">
    <source>
        <dbReference type="Proteomes" id="UP000198901"/>
    </source>
</evidence>
<dbReference type="AlphaFoldDB" id="A0A1G9QHK5"/>
<feature type="transmembrane region" description="Helical" evidence="1">
    <location>
        <begin position="348"/>
        <end position="371"/>
    </location>
</feature>
<keyword evidence="3" id="KW-1185">Reference proteome</keyword>
<accession>A0A1G9QHK5</accession>
<protein>
    <submittedName>
        <fullName evidence="2">Uncharacterized protein</fullName>
    </submittedName>
</protein>